<evidence type="ECO:0000313" key="8">
    <source>
        <dbReference type="EMBL" id="WEK45905.1"/>
    </source>
</evidence>
<dbReference type="GO" id="GO:0004497">
    <property type="term" value="F:monooxygenase activity"/>
    <property type="evidence" value="ECO:0007669"/>
    <property type="project" value="UniProtKB-KW"/>
</dbReference>
<evidence type="ECO:0000256" key="2">
    <source>
        <dbReference type="ARBA" id="ARBA00010139"/>
    </source>
</evidence>
<sequence>MDSKLPELAPEQPDVLIVGAGISGISMAAHLKMLCPTRSFAIAERRGDLGGTWDLFRYPGIRSDSDMHSFGFRFEPWIDEQSIADGKNILDYLNRVVDERGIREHIAFGQKVLSADWNGAAARWTVTLEGSDGARSTMSPRFLYLGSGYYDYDAPHDPRFPGTDAFGGTIVHPQFWPDRLDYAGKKVVIIGSGATAVTMLPAMARDAAHVTMLQRTPTWMGSRPQKDAVANFLRAVLPEKLAYKITRFKNIRLHNFIFKRARAKPEKVAAFLTKNAQKALGPAWNEKDFVPPYNPWEQRLCLVPDGDLFEAVKAGNASLVTDTIGRFDETGIQLTSGEHLAADIIVTATGLTLTMGGKIALSLDGEPLDFARHWFYRGCMFSNVPNFAVVFGYLNASWTLRADNTANYICEVLNRMETLGADIAVPALAEDHGMAEDNPYAFSSGYLERARHLMPKSAAALPWRHNMDYLADVKDFRERPVDDGVLRFGKAAG</sequence>
<dbReference type="FunFam" id="3.50.50.60:FF:000228">
    <property type="entry name" value="FAD-containing monooxygenase EthA"/>
    <property type="match status" value="1"/>
</dbReference>
<evidence type="ECO:0000256" key="5">
    <source>
        <dbReference type="ARBA" id="ARBA00022857"/>
    </source>
</evidence>
<dbReference type="Proteomes" id="UP001218362">
    <property type="component" value="Chromosome"/>
</dbReference>
<dbReference type="Pfam" id="PF13738">
    <property type="entry name" value="Pyr_redox_3"/>
    <property type="match status" value="1"/>
</dbReference>
<name>A0AAJ5X4J5_9SPHN</name>
<proteinExistence type="inferred from homology"/>
<dbReference type="PANTHER" id="PTHR43872:SF1">
    <property type="entry name" value="MONOOXYGENASE, PUTATIVE (AFU_ORTHOLOGUE AFUA_8G02570)-RELATED"/>
    <property type="match status" value="1"/>
</dbReference>
<evidence type="ECO:0000256" key="4">
    <source>
        <dbReference type="ARBA" id="ARBA00022827"/>
    </source>
</evidence>
<evidence type="ECO:0000313" key="9">
    <source>
        <dbReference type="Proteomes" id="UP001218362"/>
    </source>
</evidence>
<keyword evidence="6" id="KW-0560">Oxidoreductase</keyword>
<dbReference type="KEGG" id="acob:P0Y56_12835"/>
<dbReference type="EMBL" id="CP119316">
    <property type="protein sequence ID" value="WEK45905.1"/>
    <property type="molecule type" value="Genomic_DNA"/>
</dbReference>
<keyword evidence="3" id="KW-0285">Flavoprotein</keyword>
<dbReference type="AlphaFoldDB" id="A0AAJ5X4J5"/>
<reference evidence="8" key="1">
    <citation type="submission" date="2023-03" db="EMBL/GenBank/DDBJ databases">
        <title>Andean soil-derived lignocellulolytic bacterial consortium as a source of novel taxa and putative plastic-active enzymes.</title>
        <authorList>
            <person name="Diaz-Garcia L."/>
            <person name="Chuvochina M."/>
            <person name="Feuerriegel G."/>
            <person name="Bunk B."/>
            <person name="Sproer C."/>
            <person name="Streit W.R."/>
            <person name="Rodriguez L.M."/>
            <person name="Overmann J."/>
            <person name="Jimenez D.J."/>
        </authorList>
    </citation>
    <scope>NUCLEOTIDE SEQUENCE</scope>
    <source>
        <strain evidence="8">MAG 26</strain>
    </source>
</reference>
<dbReference type="Gene3D" id="3.50.50.60">
    <property type="entry name" value="FAD/NAD(P)-binding domain"/>
    <property type="match status" value="1"/>
</dbReference>
<comment type="similarity">
    <text evidence="2">Belongs to the FAD-binding monooxygenase family.</text>
</comment>
<organism evidence="8 9">
    <name type="scientific">Candidatus Andeanibacterium colombiense</name>
    <dbReference type="NCBI Taxonomy" id="3121345"/>
    <lineage>
        <taxon>Bacteria</taxon>
        <taxon>Pseudomonadati</taxon>
        <taxon>Pseudomonadota</taxon>
        <taxon>Alphaproteobacteria</taxon>
        <taxon>Sphingomonadales</taxon>
        <taxon>Sphingomonadaceae</taxon>
        <taxon>Candidatus Andeanibacterium</taxon>
    </lineage>
</organism>
<dbReference type="InterPro" id="IPR036188">
    <property type="entry name" value="FAD/NAD-bd_sf"/>
</dbReference>
<dbReference type="InterPro" id="IPR051820">
    <property type="entry name" value="FAD-binding_MO"/>
</dbReference>
<keyword evidence="7" id="KW-0503">Monooxygenase</keyword>
<gene>
    <name evidence="8" type="ORF">P0Y56_12835</name>
</gene>
<keyword evidence="4" id="KW-0274">FAD</keyword>
<dbReference type="SUPFAM" id="SSF51905">
    <property type="entry name" value="FAD/NAD(P)-binding domain"/>
    <property type="match status" value="1"/>
</dbReference>
<evidence type="ECO:0000256" key="3">
    <source>
        <dbReference type="ARBA" id="ARBA00022630"/>
    </source>
</evidence>
<comment type="cofactor">
    <cofactor evidence="1">
        <name>FAD</name>
        <dbReference type="ChEBI" id="CHEBI:57692"/>
    </cofactor>
</comment>
<evidence type="ECO:0000256" key="6">
    <source>
        <dbReference type="ARBA" id="ARBA00023002"/>
    </source>
</evidence>
<protein>
    <submittedName>
        <fullName evidence="8">NAD(P)/FAD-dependent oxidoreductase</fullName>
    </submittedName>
</protein>
<dbReference type="PANTHER" id="PTHR43872">
    <property type="entry name" value="MONOOXYGENASE, PUTATIVE (AFU_ORTHOLOGUE AFUA_8G02570)-RELATED"/>
    <property type="match status" value="1"/>
</dbReference>
<accession>A0AAJ5X4J5</accession>
<keyword evidence="5" id="KW-0521">NADP</keyword>
<evidence type="ECO:0000256" key="7">
    <source>
        <dbReference type="ARBA" id="ARBA00023033"/>
    </source>
</evidence>
<evidence type="ECO:0000256" key="1">
    <source>
        <dbReference type="ARBA" id="ARBA00001974"/>
    </source>
</evidence>